<comment type="caution">
    <text evidence="2">The sequence shown here is derived from an EMBL/GenBank/DDBJ whole genome shotgun (WGS) entry which is preliminary data.</text>
</comment>
<dbReference type="SUPFAM" id="SSF47240">
    <property type="entry name" value="Ferritin-like"/>
    <property type="match status" value="1"/>
</dbReference>
<keyword evidence="3" id="KW-1185">Reference proteome</keyword>
<dbReference type="GO" id="GO:0016491">
    <property type="term" value="F:oxidoreductase activity"/>
    <property type="evidence" value="ECO:0007669"/>
    <property type="project" value="InterPro"/>
</dbReference>
<dbReference type="AlphaFoldDB" id="M1YX59"/>
<evidence type="ECO:0000313" key="3">
    <source>
        <dbReference type="Proteomes" id="UP000011704"/>
    </source>
</evidence>
<sequence length="162" mass="19022">MEIASQELLEVSTEMEEKVQELYRGLAGRIEDPVVKNYLLLMARDEAHHEKHFENMLGTEKSQHCGWNHSQELRELIDTQIQKELFPLVDRTLERMPNSVDIPRALHVCLKCEEMSVEFYGLMRASCEDVETKSVLIELESEEKSHRDFIRALLQHWEEKIG</sequence>
<dbReference type="EMBL" id="CAQJ01000025">
    <property type="protein sequence ID" value="CCQ90074.1"/>
    <property type="molecule type" value="Genomic_DNA"/>
</dbReference>
<name>M1YX59_NITG3</name>
<dbReference type="PANTHER" id="PTHR33531">
    <property type="entry name" value="RUBRERYTHRIN SUBFAMILY"/>
    <property type="match status" value="1"/>
</dbReference>
<dbReference type="Pfam" id="PF02915">
    <property type="entry name" value="Rubrerythrin"/>
    <property type="match status" value="1"/>
</dbReference>
<dbReference type="InterPro" id="IPR009078">
    <property type="entry name" value="Ferritin-like_SF"/>
</dbReference>
<organism evidence="2 3">
    <name type="scientific">Nitrospina gracilis (strain 3/211)</name>
    <dbReference type="NCBI Taxonomy" id="1266370"/>
    <lineage>
        <taxon>Bacteria</taxon>
        <taxon>Pseudomonadati</taxon>
        <taxon>Nitrospinota/Tectimicrobiota group</taxon>
        <taxon>Nitrospinota</taxon>
        <taxon>Nitrospinia</taxon>
        <taxon>Nitrospinales</taxon>
        <taxon>Nitrospinaceae</taxon>
        <taxon>Nitrospina</taxon>
    </lineage>
</organism>
<evidence type="ECO:0000313" key="2">
    <source>
        <dbReference type="EMBL" id="CCQ90074.1"/>
    </source>
</evidence>
<dbReference type="Gene3D" id="1.20.1260.10">
    <property type="match status" value="1"/>
</dbReference>
<dbReference type="InterPro" id="IPR012347">
    <property type="entry name" value="Ferritin-like"/>
</dbReference>
<proteinExistence type="predicted"/>
<gene>
    <name evidence="2" type="ORF">NITGR_220030</name>
</gene>
<protein>
    <recommendedName>
        <fullName evidence="1">Rubrerythrin diiron-binding domain-containing protein</fullName>
    </recommendedName>
</protein>
<feature type="domain" description="Rubrerythrin diiron-binding" evidence="1">
    <location>
        <begin position="7"/>
        <end position="154"/>
    </location>
</feature>
<dbReference type="CDD" id="cd01045">
    <property type="entry name" value="Ferritin_like_AB"/>
    <property type="match status" value="1"/>
</dbReference>
<evidence type="ECO:0000259" key="1">
    <source>
        <dbReference type="Pfam" id="PF02915"/>
    </source>
</evidence>
<dbReference type="GO" id="GO:0046872">
    <property type="term" value="F:metal ion binding"/>
    <property type="evidence" value="ECO:0007669"/>
    <property type="project" value="InterPro"/>
</dbReference>
<dbReference type="Proteomes" id="UP000011704">
    <property type="component" value="Unassembled WGS sequence"/>
</dbReference>
<dbReference type="HOGENOM" id="CLU_1633633_0_0_0"/>
<dbReference type="InterPro" id="IPR003251">
    <property type="entry name" value="Rr_diiron-bd_dom"/>
</dbReference>
<dbReference type="STRING" id="1266370.NITGR_220030"/>
<dbReference type="RefSeq" id="WP_005007197.1">
    <property type="nucleotide sequence ID" value="NZ_HG422173.1"/>
</dbReference>
<reference evidence="2 3" key="1">
    <citation type="journal article" date="2013" name="Front. Microbiol.">
        <title>The genome of Nitrospina gracilis illuminates the metabolism and evolution of the major marine nitrite oxidizer.</title>
        <authorList>
            <person name="Luecker S."/>
            <person name="Nowka B."/>
            <person name="Rattei T."/>
            <person name="Spieck E."/>
            <person name="and Daims H."/>
        </authorList>
    </citation>
    <scope>NUCLEOTIDE SEQUENCE [LARGE SCALE GENOMIC DNA]</scope>
    <source>
        <strain evidence="2 3">3/211</strain>
    </source>
</reference>
<accession>M1YX59</accession>
<dbReference type="PANTHER" id="PTHR33531:SF7">
    <property type="entry name" value="HYPOTHETICAL MEMBRANE PROTEIN, CONSERVED"/>
    <property type="match status" value="1"/>
</dbReference>
<dbReference type="InParanoid" id="M1YX59"/>